<feature type="region of interest" description="Disordered" evidence="4">
    <location>
        <begin position="27"/>
        <end position="51"/>
    </location>
</feature>
<dbReference type="SMART" id="SM00316">
    <property type="entry name" value="S1"/>
    <property type="match status" value="3"/>
</dbReference>
<dbReference type="EMBL" id="CAMXCT010003691">
    <property type="protein sequence ID" value="CAI4005778.1"/>
    <property type="molecule type" value="Genomic_DNA"/>
</dbReference>
<feature type="compositionally biased region" description="Basic residues" evidence="4">
    <location>
        <begin position="29"/>
        <end position="38"/>
    </location>
</feature>
<evidence type="ECO:0000259" key="5">
    <source>
        <dbReference type="PROSITE" id="PS50126"/>
    </source>
</evidence>
<accession>A0A9P1DB21</accession>
<organism evidence="6">
    <name type="scientific">Cladocopium goreaui</name>
    <dbReference type="NCBI Taxonomy" id="2562237"/>
    <lineage>
        <taxon>Eukaryota</taxon>
        <taxon>Sar</taxon>
        <taxon>Alveolata</taxon>
        <taxon>Dinophyceae</taxon>
        <taxon>Suessiales</taxon>
        <taxon>Symbiodiniaceae</taxon>
        <taxon>Cladocopium</taxon>
    </lineage>
</organism>
<dbReference type="GO" id="GO:0005840">
    <property type="term" value="C:ribosome"/>
    <property type="evidence" value="ECO:0007669"/>
    <property type="project" value="UniProtKB-KW"/>
</dbReference>
<dbReference type="AlphaFoldDB" id="A0A9P1DB21"/>
<dbReference type="InterPro" id="IPR012340">
    <property type="entry name" value="NA-bd_OB-fold"/>
</dbReference>
<dbReference type="PANTHER" id="PTHR10724">
    <property type="entry name" value="30S RIBOSOMAL PROTEIN S1"/>
    <property type="match status" value="1"/>
</dbReference>
<dbReference type="InterPro" id="IPR050437">
    <property type="entry name" value="Ribos_protein_bS1-like"/>
</dbReference>
<keyword evidence="8" id="KW-1185">Reference proteome</keyword>
<comment type="similarity">
    <text evidence="1">Belongs to the bacterial ribosomal protein bS1 family.</text>
</comment>
<dbReference type="GO" id="GO:1990904">
    <property type="term" value="C:ribonucleoprotein complex"/>
    <property type="evidence" value="ECO:0007669"/>
    <property type="project" value="UniProtKB-KW"/>
</dbReference>
<dbReference type="SUPFAM" id="SSF50249">
    <property type="entry name" value="Nucleic acid-binding proteins"/>
    <property type="match status" value="3"/>
</dbReference>
<evidence type="ECO:0000256" key="1">
    <source>
        <dbReference type="ARBA" id="ARBA00006767"/>
    </source>
</evidence>
<name>A0A9P1DB21_9DINO</name>
<evidence type="ECO:0000256" key="4">
    <source>
        <dbReference type="SAM" id="MobiDB-lite"/>
    </source>
</evidence>
<reference evidence="7 8" key="2">
    <citation type="submission" date="2024-05" db="EMBL/GenBank/DDBJ databases">
        <authorList>
            <person name="Chen Y."/>
            <person name="Shah S."/>
            <person name="Dougan E. K."/>
            <person name="Thang M."/>
            <person name="Chan C."/>
        </authorList>
    </citation>
    <scope>NUCLEOTIDE SEQUENCE [LARGE SCALE GENOMIC DNA]</scope>
</reference>
<feature type="domain" description="S1 motif" evidence="5">
    <location>
        <begin position="161"/>
        <end position="233"/>
    </location>
</feature>
<evidence type="ECO:0000256" key="3">
    <source>
        <dbReference type="ARBA" id="ARBA00023274"/>
    </source>
</evidence>
<gene>
    <name evidence="6" type="ORF">C1SCF055_LOCUS31476</name>
</gene>
<dbReference type="PANTHER" id="PTHR10724:SF7">
    <property type="entry name" value="SMALL RIBOSOMAL SUBUNIT PROTEIN BS1C"/>
    <property type="match status" value="1"/>
</dbReference>
<feature type="domain" description="S1 motif" evidence="5">
    <location>
        <begin position="255"/>
        <end position="329"/>
    </location>
</feature>
<dbReference type="Proteomes" id="UP001152797">
    <property type="component" value="Unassembled WGS sequence"/>
</dbReference>
<evidence type="ECO:0000313" key="8">
    <source>
        <dbReference type="Proteomes" id="UP001152797"/>
    </source>
</evidence>
<keyword evidence="2 7" id="KW-0689">Ribosomal protein</keyword>
<reference evidence="6" key="1">
    <citation type="submission" date="2022-10" db="EMBL/GenBank/DDBJ databases">
        <authorList>
            <person name="Chen Y."/>
            <person name="Dougan E. K."/>
            <person name="Chan C."/>
            <person name="Rhodes N."/>
            <person name="Thang M."/>
        </authorList>
    </citation>
    <scope>NUCLEOTIDE SEQUENCE</scope>
</reference>
<sequence length="334" mass="36546">MLHQSIERPLPLQVLWPVPSFVRLDAHRSGRRGRRGRSAQRSGMAGLADGSPIFSEEAWSDDMPSELKVQDLEEGQELSGIVVRVVEELGCFVDVGADKQGLVHATQVARGYTPILSEVVQPGQMVQVWVKTVSPEGRLDLTMVDESQDENMAPFKEVDKDLWLDAQISGLHNGGAFAMVQGPNGEGPVEAHIPISQIQDGFLEHPADVLEPGQSVRVRVVKVEGARLSVSMRKLSARLRAEDQDVSSLLEVSPSEWFTGRVDHAAPFGVFVEMDVPDEDSKVVGLVHISEMREGRVGDPAAEVEEGQEVKVRILAVDKNTGRISMSMKPIPTI</sequence>
<dbReference type="InterPro" id="IPR003029">
    <property type="entry name" value="S1_domain"/>
</dbReference>
<evidence type="ECO:0000313" key="7">
    <source>
        <dbReference type="EMBL" id="CAL4793090.1"/>
    </source>
</evidence>
<dbReference type="EMBL" id="CAMXCT030003691">
    <property type="protein sequence ID" value="CAL4793090.1"/>
    <property type="molecule type" value="Genomic_DNA"/>
</dbReference>
<protein>
    <submittedName>
        <fullName evidence="7">30S ribosomal protein S1-like</fullName>
    </submittedName>
</protein>
<dbReference type="EMBL" id="CAMXCT020003691">
    <property type="protein sequence ID" value="CAL1159153.1"/>
    <property type="molecule type" value="Genomic_DNA"/>
</dbReference>
<comment type="caution">
    <text evidence="6">The sequence shown here is derived from an EMBL/GenBank/DDBJ whole genome shotgun (WGS) entry which is preliminary data.</text>
</comment>
<dbReference type="OrthoDB" id="412781at2759"/>
<keyword evidence="3" id="KW-0687">Ribonucleoprotein</keyword>
<evidence type="ECO:0000256" key="2">
    <source>
        <dbReference type="ARBA" id="ARBA00022980"/>
    </source>
</evidence>
<dbReference type="GO" id="GO:0003729">
    <property type="term" value="F:mRNA binding"/>
    <property type="evidence" value="ECO:0007669"/>
    <property type="project" value="TreeGrafter"/>
</dbReference>
<dbReference type="Gene3D" id="2.40.50.140">
    <property type="entry name" value="Nucleic acid-binding proteins"/>
    <property type="match status" value="3"/>
</dbReference>
<feature type="domain" description="S1 motif" evidence="5">
    <location>
        <begin position="75"/>
        <end position="144"/>
    </location>
</feature>
<dbReference type="GO" id="GO:0006412">
    <property type="term" value="P:translation"/>
    <property type="evidence" value="ECO:0007669"/>
    <property type="project" value="TreeGrafter"/>
</dbReference>
<dbReference type="PROSITE" id="PS50126">
    <property type="entry name" value="S1"/>
    <property type="match status" value="3"/>
</dbReference>
<evidence type="ECO:0000313" key="6">
    <source>
        <dbReference type="EMBL" id="CAI4005778.1"/>
    </source>
</evidence>
<dbReference type="Pfam" id="PF00575">
    <property type="entry name" value="S1"/>
    <property type="match status" value="3"/>
</dbReference>
<dbReference type="GO" id="GO:0003735">
    <property type="term" value="F:structural constituent of ribosome"/>
    <property type="evidence" value="ECO:0007669"/>
    <property type="project" value="TreeGrafter"/>
</dbReference>
<proteinExistence type="inferred from homology"/>